<dbReference type="Pfam" id="PF04273">
    <property type="entry name" value="BLH_phosphatase"/>
    <property type="match status" value="1"/>
</dbReference>
<feature type="domain" description="Beta-lactamase hydrolase-like protein phosphatase-like" evidence="1">
    <location>
        <begin position="6"/>
        <end position="104"/>
    </location>
</feature>
<dbReference type="KEGG" id="plei:Q9312_02785"/>
<sequence length="113" mass="12460">MNITKLNSQVSVSGQLDVSMLDELVKQGVEVIVCNRPDNEESNQISAAILADAALSRSLEFYNIPFGAQGPTKEQVHEFANLLKTEKTIHAYCRTGNRSSNLFNAATQLMDQM</sequence>
<accession>A0AA51RUP6</accession>
<dbReference type="InterPro" id="IPR005939">
    <property type="entry name" value="BLH_phosphatase-like"/>
</dbReference>
<evidence type="ECO:0000259" key="1">
    <source>
        <dbReference type="Pfam" id="PF04273"/>
    </source>
</evidence>
<proteinExistence type="predicted"/>
<dbReference type="GO" id="GO:0016740">
    <property type="term" value="F:transferase activity"/>
    <property type="evidence" value="ECO:0007669"/>
    <property type="project" value="UniProtKB-KW"/>
</dbReference>
<name>A0AA51RUP6_9GAMM</name>
<reference evidence="2 3" key="1">
    <citation type="submission" date="2023-08" db="EMBL/GenBank/DDBJ databases">
        <title>Pleionea litopenaei sp. nov., isolated from stomach of juvenile Litopenaeus vannamei.</title>
        <authorList>
            <person name="Rho A.M."/>
            <person name="Hwang C.Y."/>
        </authorList>
    </citation>
    <scope>NUCLEOTIDE SEQUENCE [LARGE SCALE GENOMIC DNA]</scope>
    <source>
        <strain evidence="2 3">HL-JVS1</strain>
    </source>
</reference>
<organism evidence="2 3">
    <name type="scientific">Pleionea litopenaei</name>
    <dbReference type="NCBI Taxonomy" id="3070815"/>
    <lineage>
        <taxon>Bacteria</taxon>
        <taxon>Pseudomonadati</taxon>
        <taxon>Pseudomonadota</taxon>
        <taxon>Gammaproteobacteria</taxon>
        <taxon>Oceanospirillales</taxon>
        <taxon>Pleioneaceae</taxon>
        <taxon>Pleionea</taxon>
    </lineage>
</organism>
<dbReference type="EMBL" id="CP133548">
    <property type="protein sequence ID" value="WMS87860.1"/>
    <property type="molecule type" value="Genomic_DNA"/>
</dbReference>
<evidence type="ECO:0000313" key="2">
    <source>
        <dbReference type="EMBL" id="WMS87860.1"/>
    </source>
</evidence>
<dbReference type="InterPro" id="IPR029021">
    <property type="entry name" value="Prot-tyrosine_phosphatase-like"/>
</dbReference>
<protein>
    <submittedName>
        <fullName evidence="2">Sulfur transferase domain-containing protein</fullName>
    </submittedName>
</protein>
<dbReference type="Gene3D" id="3.90.190.10">
    <property type="entry name" value="Protein tyrosine phosphatase superfamily"/>
    <property type="match status" value="1"/>
</dbReference>
<keyword evidence="2" id="KW-0808">Transferase</keyword>
<dbReference type="AlphaFoldDB" id="A0AA51RUP6"/>
<dbReference type="RefSeq" id="WP_309203017.1">
    <property type="nucleotide sequence ID" value="NZ_CP133548.1"/>
</dbReference>
<keyword evidence="3" id="KW-1185">Reference proteome</keyword>
<dbReference type="Proteomes" id="UP001239782">
    <property type="component" value="Chromosome"/>
</dbReference>
<evidence type="ECO:0000313" key="3">
    <source>
        <dbReference type="Proteomes" id="UP001239782"/>
    </source>
</evidence>
<gene>
    <name evidence="2" type="ORF">Q9312_02785</name>
</gene>
<dbReference type="GO" id="GO:0016787">
    <property type="term" value="F:hydrolase activity"/>
    <property type="evidence" value="ECO:0007669"/>
    <property type="project" value="InterPro"/>
</dbReference>